<keyword evidence="3 6" id="KW-1133">Transmembrane helix</keyword>
<dbReference type="InterPro" id="IPR018499">
    <property type="entry name" value="Tetraspanin/Peripherin"/>
</dbReference>
<feature type="transmembrane region" description="Helical" evidence="6">
    <location>
        <begin position="109"/>
        <end position="133"/>
    </location>
</feature>
<feature type="compositionally biased region" description="Basic and acidic residues" evidence="5">
    <location>
        <begin position="231"/>
        <end position="250"/>
    </location>
</feature>
<dbReference type="GO" id="GO:0016020">
    <property type="term" value="C:membrane"/>
    <property type="evidence" value="ECO:0007669"/>
    <property type="project" value="UniProtKB-SubCell"/>
</dbReference>
<name>A0A9D9DF32_9FIRM</name>
<evidence type="ECO:0000256" key="2">
    <source>
        <dbReference type="ARBA" id="ARBA00022692"/>
    </source>
</evidence>
<comment type="subcellular location">
    <subcellularLocation>
        <location evidence="1">Membrane</location>
        <topology evidence="1">Multi-pass membrane protein</topology>
    </subcellularLocation>
</comment>
<dbReference type="EMBL" id="JADINA010000024">
    <property type="protein sequence ID" value="MBO8426422.1"/>
    <property type="molecule type" value="Genomic_DNA"/>
</dbReference>
<protein>
    <submittedName>
        <fullName evidence="7">Uncharacterized protein</fullName>
    </submittedName>
</protein>
<feature type="transmembrane region" description="Helical" evidence="6">
    <location>
        <begin position="169"/>
        <end position="196"/>
    </location>
</feature>
<dbReference type="AlphaFoldDB" id="A0A9D9DF32"/>
<evidence type="ECO:0000313" key="8">
    <source>
        <dbReference type="Proteomes" id="UP000823634"/>
    </source>
</evidence>
<evidence type="ECO:0000256" key="6">
    <source>
        <dbReference type="SAM" id="Phobius"/>
    </source>
</evidence>
<proteinExistence type="predicted"/>
<feature type="transmembrane region" description="Helical" evidence="6">
    <location>
        <begin position="145"/>
        <end position="163"/>
    </location>
</feature>
<evidence type="ECO:0000256" key="5">
    <source>
        <dbReference type="SAM" id="MobiDB-lite"/>
    </source>
</evidence>
<gene>
    <name evidence="7" type="ORF">IAC61_03780</name>
</gene>
<keyword evidence="2 6" id="KW-0812">Transmembrane</keyword>
<sequence>MFRKGKAGWLTLNIVESVLLIAAGVLCLVFCNNEDFQNACILAVGIIVVLDALLRLVLDVVSVVSSGDATLIKTSYGQAITGSLELASGAILIMVGANKTDAGIIFEYLGWFIGILMIVLGIILCVYAGVYIAKKAGPGGKNVGLLLAGLLLIAAGILTIVFLTKQSTILTIFFIVFGLCLLLAGGLMAYLTFAYVNELKKQKKAAETASKPEGEKEEAIEVEASDVISETPKDEGDNKPTEGQNEEKDA</sequence>
<reference evidence="7" key="2">
    <citation type="journal article" date="2021" name="PeerJ">
        <title>Extensive microbial diversity within the chicken gut microbiome revealed by metagenomics and culture.</title>
        <authorList>
            <person name="Gilroy R."/>
            <person name="Ravi A."/>
            <person name="Getino M."/>
            <person name="Pursley I."/>
            <person name="Horton D.L."/>
            <person name="Alikhan N.F."/>
            <person name="Baker D."/>
            <person name="Gharbi K."/>
            <person name="Hall N."/>
            <person name="Watson M."/>
            <person name="Adriaenssens E.M."/>
            <person name="Foster-Nyarko E."/>
            <person name="Jarju S."/>
            <person name="Secka A."/>
            <person name="Antonio M."/>
            <person name="Oren A."/>
            <person name="Chaudhuri R.R."/>
            <person name="La Ragione R."/>
            <person name="Hildebrand F."/>
            <person name="Pallen M.J."/>
        </authorList>
    </citation>
    <scope>NUCLEOTIDE SEQUENCE</scope>
    <source>
        <strain evidence="7">17113</strain>
    </source>
</reference>
<feature type="compositionally biased region" description="Basic and acidic residues" evidence="5">
    <location>
        <begin position="206"/>
        <end position="219"/>
    </location>
</feature>
<feature type="transmembrane region" description="Helical" evidence="6">
    <location>
        <begin position="36"/>
        <end position="58"/>
    </location>
</feature>
<dbReference type="Proteomes" id="UP000823634">
    <property type="component" value="Unassembled WGS sequence"/>
</dbReference>
<organism evidence="7 8">
    <name type="scientific">Candidatus Alloenteromonas pullistercoris</name>
    <dbReference type="NCBI Taxonomy" id="2840785"/>
    <lineage>
        <taxon>Bacteria</taxon>
        <taxon>Bacillati</taxon>
        <taxon>Bacillota</taxon>
        <taxon>Bacillota incertae sedis</taxon>
        <taxon>Candidatus Alloenteromonas</taxon>
    </lineage>
</organism>
<keyword evidence="4 6" id="KW-0472">Membrane</keyword>
<dbReference type="Pfam" id="PF00335">
    <property type="entry name" value="Tetraspanin"/>
    <property type="match status" value="1"/>
</dbReference>
<feature type="transmembrane region" description="Helical" evidence="6">
    <location>
        <begin position="7"/>
        <end position="30"/>
    </location>
</feature>
<feature type="region of interest" description="Disordered" evidence="5">
    <location>
        <begin position="206"/>
        <end position="250"/>
    </location>
</feature>
<evidence type="ECO:0000256" key="4">
    <source>
        <dbReference type="ARBA" id="ARBA00023136"/>
    </source>
</evidence>
<comment type="caution">
    <text evidence="7">The sequence shown here is derived from an EMBL/GenBank/DDBJ whole genome shotgun (WGS) entry which is preliminary data.</text>
</comment>
<evidence type="ECO:0000313" key="7">
    <source>
        <dbReference type="EMBL" id="MBO8426422.1"/>
    </source>
</evidence>
<accession>A0A9D9DF32</accession>
<evidence type="ECO:0000256" key="1">
    <source>
        <dbReference type="ARBA" id="ARBA00004141"/>
    </source>
</evidence>
<evidence type="ECO:0000256" key="3">
    <source>
        <dbReference type="ARBA" id="ARBA00022989"/>
    </source>
</evidence>
<reference evidence="7" key="1">
    <citation type="submission" date="2020-10" db="EMBL/GenBank/DDBJ databases">
        <authorList>
            <person name="Gilroy R."/>
        </authorList>
    </citation>
    <scope>NUCLEOTIDE SEQUENCE</scope>
    <source>
        <strain evidence="7">17113</strain>
    </source>
</reference>